<dbReference type="AlphaFoldDB" id="A0A511W003"/>
<keyword evidence="2" id="KW-1185">Reference proteome</keyword>
<dbReference type="Proteomes" id="UP000321440">
    <property type="component" value="Unassembled WGS sequence"/>
</dbReference>
<proteinExistence type="predicted"/>
<protein>
    <recommendedName>
        <fullName evidence="3">DUF192 domain-containing protein</fullName>
    </recommendedName>
</protein>
<evidence type="ECO:0008006" key="3">
    <source>
        <dbReference type="Google" id="ProtNLM"/>
    </source>
</evidence>
<evidence type="ECO:0000313" key="2">
    <source>
        <dbReference type="Proteomes" id="UP000321440"/>
    </source>
</evidence>
<accession>A0A511W003</accession>
<dbReference type="InterPro" id="IPR003795">
    <property type="entry name" value="DUF192"/>
</dbReference>
<comment type="caution">
    <text evidence="1">The sequence shown here is derived from an EMBL/GenBank/DDBJ whole genome shotgun (WGS) entry which is preliminary data.</text>
</comment>
<sequence length="115" mass="13027">MKVTNLRNGAEIASELKAADTFLKRLKGLMFQKSLNSGCGLHIIPCQSVHTFFMRFSIDVIYVNESLEVVGLDQRLSPYRFGKFRKQAKSVIEVESGVIEKTDTQIGDKLEIQKF</sequence>
<dbReference type="Pfam" id="PF02643">
    <property type="entry name" value="DUF192"/>
    <property type="match status" value="1"/>
</dbReference>
<dbReference type="EMBL" id="BJYA01000001">
    <property type="protein sequence ID" value="GEN44409.1"/>
    <property type="molecule type" value="Genomic_DNA"/>
</dbReference>
<dbReference type="PANTHER" id="PTHR37953:SF1">
    <property type="entry name" value="UPF0127 PROTEIN MJ1496"/>
    <property type="match status" value="1"/>
</dbReference>
<dbReference type="Gene3D" id="2.60.120.1140">
    <property type="entry name" value="Protein of unknown function DUF192"/>
    <property type="match status" value="1"/>
</dbReference>
<evidence type="ECO:0000313" key="1">
    <source>
        <dbReference type="EMBL" id="GEN44409.1"/>
    </source>
</evidence>
<dbReference type="PANTHER" id="PTHR37953">
    <property type="entry name" value="UPF0127 PROTEIN MJ1496"/>
    <property type="match status" value="1"/>
</dbReference>
<name>A0A511W003_9BACI</name>
<gene>
    <name evidence="1" type="ORF">AHA02nite_01850</name>
</gene>
<organism evidence="1 2">
    <name type="scientific">Alkalibacillus haloalkaliphilus</name>
    <dbReference type="NCBI Taxonomy" id="94136"/>
    <lineage>
        <taxon>Bacteria</taxon>
        <taxon>Bacillati</taxon>
        <taxon>Bacillota</taxon>
        <taxon>Bacilli</taxon>
        <taxon>Bacillales</taxon>
        <taxon>Bacillaceae</taxon>
        <taxon>Alkalibacillus</taxon>
    </lineage>
</organism>
<dbReference type="InterPro" id="IPR038695">
    <property type="entry name" value="Saro_0823-like_sf"/>
</dbReference>
<dbReference type="RefSeq" id="WP_170235936.1">
    <property type="nucleotide sequence ID" value="NZ_BJYA01000001.1"/>
</dbReference>
<reference evidence="1 2" key="1">
    <citation type="submission" date="2019-07" db="EMBL/GenBank/DDBJ databases">
        <title>Whole genome shotgun sequence of Alkalibacillus haloalkaliphilus NBRC 103110.</title>
        <authorList>
            <person name="Hosoyama A."/>
            <person name="Uohara A."/>
            <person name="Ohji S."/>
            <person name="Ichikawa N."/>
        </authorList>
    </citation>
    <scope>NUCLEOTIDE SEQUENCE [LARGE SCALE GENOMIC DNA]</scope>
    <source>
        <strain evidence="1 2">NBRC 103110</strain>
    </source>
</reference>